<evidence type="ECO:0000313" key="3">
    <source>
        <dbReference type="Proteomes" id="UP000727407"/>
    </source>
</evidence>
<sequence>MQKKDDVLTDSRRLQRRSARVSPAPPVLSDRLFRIRGGWLRQLGSDQAMTFTALA</sequence>
<dbReference type="EMBL" id="QNUK01000698">
    <property type="protein sequence ID" value="KAF5890307.1"/>
    <property type="molecule type" value="Genomic_DNA"/>
</dbReference>
<keyword evidence="3" id="KW-1185">Reference proteome</keyword>
<comment type="caution">
    <text evidence="2">The sequence shown here is derived from an EMBL/GenBank/DDBJ whole genome shotgun (WGS) entry which is preliminary data.</text>
</comment>
<dbReference type="Proteomes" id="UP000727407">
    <property type="component" value="Unassembled WGS sequence"/>
</dbReference>
<feature type="compositionally biased region" description="Basic and acidic residues" evidence="1">
    <location>
        <begin position="1"/>
        <end position="13"/>
    </location>
</feature>
<gene>
    <name evidence="2" type="primary">carB2</name>
    <name evidence="2" type="ORF">DAT39_019992</name>
</gene>
<feature type="region of interest" description="Disordered" evidence="1">
    <location>
        <begin position="1"/>
        <end position="23"/>
    </location>
</feature>
<proteinExistence type="predicted"/>
<reference evidence="2" key="1">
    <citation type="submission" date="2020-07" db="EMBL/GenBank/DDBJ databases">
        <title>Clarias magur genome sequencing, assembly and annotation.</title>
        <authorList>
            <person name="Kushwaha B."/>
            <person name="Kumar R."/>
            <person name="Das P."/>
            <person name="Joshi C.G."/>
            <person name="Kumar D."/>
            <person name="Nagpure N.S."/>
            <person name="Pandey M."/>
            <person name="Agarwal S."/>
            <person name="Srivastava S."/>
            <person name="Singh M."/>
            <person name="Sahoo L."/>
            <person name="Jayasankar P."/>
            <person name="Meher P.K."/>
            <person name="Koringa P.G."/>
            <person name="Iquebal M.A."/>
            <person name="Das S.P."/>
            <person name="Bit A."/>
            <person name="Patnaik S."/>
            <person name="Patel N."/>
            <person name="Shah T.M."/>
            <person name="Hinsu A."/>
            <person name="Jena J.K."/>
        </authorList>
    </citation>
    <scope>NUCLEOTIDE SEQUENCE</scope>
    <source>
        <strain evidence="2">CIFAMagur01</strain>
        <tissue evidence="2">Testis</tissue>
    </source>
</reference>
<evidence type="ECO:0000256" key="1">
    <source>
        <dbReference type="SAM" id="MobiDB-lite"/>
    </source>
</evidence>
<accession>A0A8J4TZU5</accession>
<protein>
    <submittedName>
        <fullName evidence="2">Carbamoyl-phosphate synthase large chain, C-terminal section</fullName>
    </submittedName>
</protein>
<name>A0A8J4TZU5_CLAMG</name>
<dbReference type="AlphaFoldDB" id="A0A8J4TZU5"/>
<organism evidence="2 3">
    <name type="scientific">Clarias magur</name>
    <name type="common">Asian catfish</name>
    <name type="synonym">Macropteronotus magur</name>
    <dbReference type="NCBI Taxonomy" id="1594786"/>
    <lineage>
        <taxon>Eukaryota</taxon>
        <taxon>Metazoa</taxon>
        <taxon>Chordata</taxon>
        <taxon>Craniata</taxon>
        <taxon>Vertebrata</taxon>
        <taxon>Euteleostomi</taxon>
        <taxon>Actinopterygii</taxon>
        <taxon>Neopterygii</taxon>
        <taxon>Teleostei</taxon>
        <taxon>Ostariophysi</taxon>
        <taxon>Siluriformes</taxon>
        <taxon>Clariidae</taxon>
        <taxon>Clarias</taxon>
    </lineage>
</organism>
<evidence type="ECO:0000313" key="2">
    <source>
        <dbReference type="EMBL" id="KAF5890307.1"/>
    </source>
</evidence>